<feature type="domain" description="Peptidase S12 Pab87-related C-terminal" evidence="2">
    <location>
        <begin position="403"/>
        <end position="506"/>
    </location>
</feature>
<gene>
    <name evidence="3" type="ORF">HN018_13345</name>
</gene>
<dbReference type="GO" id="GO:0016787">
    <property type="term" value="F:hydrolase activity"/>
    <property type="evidence" value="ECO:0007669"/>
    <property type="project" value="UniProtKB-KW"/>
</dbReference>
<evidence type="ECO:0000259" key="1">
    <source>
        <dbReference type="Pfam" id="PF00144"/>
    </source>
</evidence>
<dbReference type="InterPro" id="IPR050491">
    <property type="entry name" value="AmpC-like"/>
</dbReference>
<evidence type="ECO:0000313" key="4">
    <source>
        <dbReference type="Proteomes" id="UP000500767"/>
    </source>
</evidence>
<name>A0A6M8HVL8_9PROT</name>
<dbReference type="Pfam" id="PF11954">
    <property type="entry name" value="DUF3471"/>
    <property type="match status" value="1"/>
</dbReference>
<keyword evidence="3" id="KW-0378">Hydrolase</keyword>
<dbReference type="SUPFAM" id="SSF56601">
    <property type="entry name" value="beta-lactamase/transpeptidase-like"/>
    <property type="match status" value="1"/>
</dbReference>
<dbReference type="PANTHER" id="PTHR46825">
    <property type="entry name" value="D-ALANYL-D-ALANINE-CARBOXYPEPTIDASE/ENDOPEPTIDASE AMPH"/>
    <property type="match status" value="1"/>
</dbReference>
<keyword evidence="4" id="KW-1185">Reference proteome</keyword>
<dbReference type="EMBL" id="CP053708">
    <property type="protein sequence ID" value="QKE92644.1"/>
    <property type="molecule type" value="Genomic_DNA"/>
</dbReference>
<feature type="domain" description="Beta-lactamase-related" evidence="1">
    <location>
        <begin position="14"/>
        <end position="354"/>
    </location>
</feature>
<protein>
    <submittedName>
        <fullName evidence="3">Serine hydrolase</fullName>
    </submittedName>
</protein>
<evidence type="ECO:0000259" key="2">
    <source>
        <dbReference type="Pfam" id="PF11954"/>
    </source>
</evidence>
<dbReference type="KEGG" id="lck:HN018_13345"/>
<organism evidence="3 4">
    <name type="scientific">Lichenicola cladoniae</name>
    <dbReference type="NCBI Taxonomy" id="1484109"/>
    <lineage>
        <taxon>Bacteria</taxon>
        <taxon>Pseudomonadati</taxon>
        <taxon>Pseudomonadota</taxon>
        <taxon>Alphaproteobacteria</taxon>
        <taxon>Acetobacterales</taxon>
        <taxon>Acetobacteraceae</taxon>
        <taxon>Lichenicola</taxon>
    </lineage>
</organism>
<dbReference type="InterPro" id="IPR012338">
    <property type="entry name" value="Beta-lactam/transpept-like"/>
</dbReference>
<dbReference type="PANTHER" id="PTHR46825:SF15">
    <property type="entry name" value="BETA-LACTAMASE-RELATED DOMAIN-CONTAINING PROTEIN"/>
    <property type="match status" value="1"/>
</dbReference>
<accession>A0A6M8HVL8</accession>
<evidence type="ECO:0000313" key="3">
    <source>
        <dbReference type="EMBL" id="QKE92644.1"/>
    </source>
</evidence>
<dbReference type="Gene3D" id="3.40.710.10">
    <property type="entry name" value="DD-peptidase/beta-lactamase superfamily"/>
    <property type="match status" value="1"/>
</dbReference>
<sequence length="511" mass="56190">MLPAAAIAAPPDGFDSRVEALRRTTGIPGLAVAIVENGQTTFLHGYGVQGLEHLRAIDVHTIFPTGSTGKAVTVAALATLVDAGRIGWDDRVIDRLPGFQMYDPWVTREITIRDLLVHRSGLGLGEGDLLFVPRSNITRAEAVKRLRYLKPATSFRYGFAYDNVLYMVVGQMIEAVTGMRWEDYMRDHVLVPARMMDSTADSEPRFADANRAYPHARTDGVVRGLGSQRALDERDELGRSAAPAGGLAISISDMAKWLKLQLADGKLPDGSRLFSEAAHTEMWNPTVLQPIDPEPPELAGTTPIFNTYALGWGVRDYHGAKIVWHEGAVLGFKSIVVLLPEKNVGFAVEINSEDGQILFGLMYELLDHYLGLPPGDWPAKYQAYATRRLQDAAKLVETKTADPARGESSVPLDNYVGVYRDPWYGDVVIARAGGGLSIDFRSTPRMSGPLDHVRYDSFVTRFTDRTIEPALVSFAFDADGHVSRIAMKPASPVADFSYDYGDLDFRPVPPR</sequence>
<reference evidence="3 4" key="1">
    <citation type="journal article" date="2014" name="World J. Microbiol. Biotechnol.">
        <title>Biodiversity and physiological characteristics of Antarctic and Arctic lichens-associated bacteria.</title>
        <authorList>
            <person name="Lee Y.M."/>
            <person name="Kim E.H."/>
            <person name="Lee H.K."/>
            <person name="Hong S.G."/>
        </authorList>
    </citation>
    <scope>NUCLEOTIDE SEQUENCE [LARGE SCALE GENOMIC DNA]</scope>
    <source>
        <strain evidence="3 4">PAMC 26569</strain>
    </source>
</reference>
<dbReference type="Gene3D" id="2.40.128.600">
    <property type="match status" value="1"/>
</dbReference>
<dbReference type="AlphaFoldDB" id="A0A6M8HVL8"/>
<dbReference type="InterPro" id="IPR021860">
    <property type="entry name" value="Peptidase_S12_Pab87-rel_C"/>
</dbReference>
<dbReference type="InterPro" id="IPR001466">
    <property type="entry name" value="Beta-lactam-related"/>
</dbReference>
<dbReference type="Pfam" id="PF00144">
    <property type="entry name" value="Beta-lactamase"/>
    <property type="match status" value="1"/>
</dbReference>
<proteinExistence type="predicted"/>
<dbReference type="Proteomes" id="UP000500767">
    <property type="component" value="Chromosome"/>
</dbReference>